<evidence type="ECO:0000259" key="6">
    <source>
        <dbReference type="Pfam" id="PF01694"/>
    </source>
</evidence>
<accession>A0ABU9AU15</accession>
<dbReference type="SUPFAM" id="SSF144091">
    <property type="entry name" value="Rhomboid-like"/>
    <property type="match status" value="1"/>
</dbReference>
<comment type="caution">
    <text evidence="7">The sequence shown here is derived from an EMBL/GenBank/DDBJ whole genome shotgun (WGS) entry which is preliminary data.</text>
</comment>
<keyword evidence="2 5" id="KW-0812">Transmembrane</keyword>
<evidence type="ECO:0000256" key="3">
    <source>
        <dbReference type="ARBA" id="ARBA00022989"/>
    </source>
</evidence>
<dbReference type="EMBL" id="JBBUKT010000004">
    <property type="protein sequence ID" value="MEK7951252.1"/>
    <property type="molecule type" value="Genomic_DNA"/>
</dbReference>
<keyword evidence="3 5" id="KW-1133">Transmembrane helix</keyword>
<evidence type="ECO:0000256" key="1">
    <source>
        <dbReference type="ARBA" id="ARBA00004141"/>
    </source>
</evidence>
<dbReference type="InterPro" id="IPR022764">
    <property type="entry name" value="Peptidase_S54_rhomboid_dom"/>
</dbReference>
<dbReference type="RefSeq" id="WP_341404854.1">
    <property type="nucleotide sequence ID" value="NZ_JBBUKT010000004.1"/>
</dbReference>
<evidence type="ECO:0000313" key="8">
    <source>
        <dbReference type="Proteomes" id="UP001371305"/>
    </source>
</evidence>
<gene>
    <name evidence="7" type="ORF">WKV53_12115</name>
</gene>
<dbReference type="EC" id="3.4.21.-" evidence="7"/>
<comment type="subcellular location">
    <subcellularLocation>
        <location evidence="1">Membrane</location>
        <topology evidence="1">Multi-pass membrane protein</topology>
    </subcellularLocation>
</comment>
<feature type="transmembrane region" description="Helical" evidence="5">
    <location>
        <begin position="212"/>
        <end position="233"/>
    </location>
</feature>
<feature type="transmembrane region" description="Helical" evidence="5">
    <location>
        <begin position="118"/>
        <end position="137"/>
    </location>
</feature>
<dbReference type="GO" id="GO:0008233">
    <property type="term" value="F:peptidase activity"/>
    <property type="evidence" value="ECO:0007669"/>
    <property type="project" value="UniProtKB-KW"/>
</dbReference>
<keyword evidence="7" id="KW-0378">Hydrolase</keyword>
<dbReference type="GO" id="GO:0006508">
    <property type="term" value="P:proteolysis"/>
    <property type="evidence" value="ECO:0007669"/>
    <property type="project" value="UniProtKB-KW"/>
</dbReference>
<evidence type="ECO:0000256" key="5">
    <source>
        <dbReference type="SAM" id="Phobius"/>
    </source>
</evidence>
<name>A0ABU9AU15_9BACT</name>
<dbReference type="Proteomes" id="UP001371305">
    <property type="component" value="Unassembled WGS sequence"/>
</dbReference>
<evidence type="ECO:0000256" key="4">
    <source>
        <dbReference type="ARBA" id="ARBA00023136"/>
    </source>
</evidence>
<organism evidence="7 8">
    <name type="scientific">Luteolibacter soli</name>
    <dbReference type="NCBI Taxonomy" id="3135280"/>
    <lineage>
        <taxon>Bacteria</taxon>
        <taxon>Pseudomonadati</taxon>
        <taxon>Verrucomicrobiota</taxon>
        <taxon>Verrucomicrobiia</taxon>
        <taxon>Verrucomicrobiales</taxon>
        <taxon>Verrucomicrobiaceae</taxon>
        <taxon>Luteolibacter</taxon>
    </lineage>
</organism>
<feature type="transmembrane region" description="Helical" evidence="5">
    <location>
        <begin position="143"/>
        <end position="164"/>
    </location>
</feature>
<reference evidence="7 8" key="1">
    <citation type="submission" date="2024-04" db="EMBL/GenBank/DDBJ databases">
        <title>Luteolibacter sp. isolated from soil.</title>
        <authorList>
            <person name="An J."/>
        </authorList>
    </citation>
    <scope>NUCLEOTIDE SEQUENCE [LARGE SCALE GENOMIC DNA]</scope>
    <source>
        <strain evidence="7 8">Y139</strain>
    </source>
</reference>
<keyword evidence="4 5" id="KW-0472">Membrane</keyword>
<feature type="transmembrane region" description="Helical" evidence="5">
    <location>
        <begin position="171"/>
        <end position="192"/>
    </location>
</feature>
<dbReference type="PANTHER" id="PTHR43066">
    <property type="entry name" value="RHOMBOID-RELATED PROTEIN"/>
    <property type="match status" value="1"/>
</dbReference>
<proteinExistence type="predicted"/>
<sequence>MLFPISDDDRHLMHPARVTIGLVVVNVVLFLWQLLNPEFTNGWSVIPYEITHGVDINQTIGIQTPQGIQGLTLTAGPSPIYLTIFSAMFMHGGWMHLGGNLLYLWIFGDNVEHRFGALKFLAFYLVSGIVATFAQIAMNPDSVIPNLGASGAISGVLGAYLVLFPRNRVNAVFFFTIVSLPAVFVLGMWGLMQFVQGAGSFSTIGHQGGVAYAAHIGGFIAGVVMGVISRVTMKTEPESVFRRIYQEDSKVRRYW</sequence>
<keyword evidence="8" id="KW-1185">Reference proteome</keyword>
<evidence type="ECO:0000256" key="2">
    <source>
        <dbReference type="ARBA" id="ARBA00022692"/>
    </source>
</evidence>
<protein>
    <submittedName>
        <fullName evidence="7">Rhomboid family intramembrane serine protease</fullName>
        <ecNumber evidence="7">3.4.21.-</ecNumber>
    </submittedName>
</protein>
<feature type="transmembrane region" description="Helical" evidence="5">
    <location>
        <begin position="12"/>
        <end position="35"/>
    </location>
</feature>
<evidence type="ECO:0000313" key="7">
    <source>
        <dbReference type="EMBL" id="MEK7951252.1"/>
    </source>
</evidence>
<dbReference type="Pfam" id="PF01694">
    <property type="entry name" value="Rhomboid"/>
    <property type="match status" value="1"/>
</dbReference>
<keyword evidence="7" id="KW-0645">Protease</keyword>
<feature type="domain" description="Peptidase S54 rhomboid" evidence="6">
    <location>
        <begin position="82"/>
        <end position="228"/>
    </location>
</feature>
<feature type="transmembrane region" description="Helical" evidence="5">
    <location>
        <begin position="80"/>
        <end position="106"/>
    </location>
</feature>
<dbReference type="PANTHER" id="PTHR43066:SF11">
    <property type="entry name" value="PEPTIDASE S54 RHOMBOID DOMAIN-CONTAINING PROTEIN"/>
    <property type="match status" value="1"/>
</dbReference>
<dbReference type="Gene3D" id="1.20.1540.10">
    <property type="entry name" value="Rhomboid-like"/>
    <property type="match status" value="1"/>
</dbReference>
<dbReference type="InterPro" id="IPR035952">
    <property type="entry name" value="Rhomboid-like_sf"/>
</dbReference>